<evidence type="ECO:0000313" key="2">
    <source>
        <dbReference type="Proteomes" id="UP000295598"/>
    </source>
</evidence>
<gene>
    <name evidence="1" type="ORF">C5467_04575</name>
</gene>
<proteinExistence type="predicted"/>
<organism evidence="1 2">
    <name type="scientific">Photorhabdus khanii subsp. guanajuatensis</name>
    <dbReference type="NCBI Taxonomy" id="2100166"/>
    <lineage>
        <taxon>Bacteria</taxon>
        <taxon>Pseudomonadati</taxon>
        <taxon>Pseudomonadota</taxon>
        <taxon>Gammaproteobacteria</taxon>
        <taxon>Enterobacterales</taxon>
        <taxon>Morganellaceae</taxon>
        <taxon>Photorhabdus</taxon>
    </lineage>
</organism>
<protein>
    <submittedName>
        <fullName evidence="1">Uncharacterized protein</fullName>
    </submittedName>
</protein>
<name>A0A4R4K1L1_9GAMM</name>
<dbReference type="AlphaFoldDB" id="A0A4R4K1L1"/>
<sequence length="67" mass="7607">MYHPQKFGKQKLKKLWGLKGHAFLLSYVSCAKERQIAYNPAITLNGQTSYISCRVGSQFKHSAKAFT</sequence>
<evidence type="ECO:0000313" key="1">
    <source>
        <dbReference type="EMBL" id="TDB61214.1"/>
    </source>
</evidence>
<accession>A0A4R4K1L1</accession>
<reference evidence="1 2" key="1">
    <citation type="journal article" date="2019" name="Int. J. Syst. Evol. Microbiol.">
        <title>Photorhabdus khanii subsp. guanajuatensis subsp. nov., isolated from Heterorhabditis atacamensis, and Photorhabdus luminescens subsp. mexicana subsp. nov., isolated from Heterorhabditis mexicana entomopathogenic nematodes.</title>
        <authorList>
            <person name="Machado R.A.R."/>
            <person name="Bruno P."/>
            <person name="Arce C.C.M."/>
            <person name="Liechti N."/>
            <person name="Kohler A."/>
            <person name="Bernal J."/>
            <person name="Bruggmann R."/>
            <person name="Turlings T.C.J."/>
        </authorList>
    </citation>
    <scope>NUCLEOTIDE SEQUENCE [LARGE SCALE GENOMIC DNA]</scope>
    <source>
        <strain evidence="1 2">MEX20-17</strain>
    </source>
</reference>
<dbReference type="Proteomes" id="UP000295598">
    <property type="component" value="Unassembled WGS sequence"/>
</dbReference>
<comment type="caution">
    <text evidence="1">The sequence shown here is derived from an EMBL/GenBank/DDBJ whole genome shotgun (WGS) entry which is preliminary data.</text>
</comment>
<dbReference type="EMBL" id="PUJY01000005">
    <property type="protein sequence ID" value="TDB61214.1"/>
    <property type="molecule type" value="Genomic_DNA"/>
</dbReference>